<name>A0A1I7Y8N7_9BILA</name>
<evidence type="ECO:0000313" key="1">
    <source>
        <dbReference type="Proteomes" id="UP000095287"/>
    </source>
</evidence>
<protein>
    <submittedName>
        <fullName evidence="2">Uncharacterized protein</fullName>
    </submittedName>
</protein>
<keyword evidence="1" id="KW-1185">Reference proteome</keyword>
<dbReference type="AlphaFoldDB" id="A0A1I7Y8N7"/>
<organism evidence="1 2">
    <name type="scientific">Steinernema glaseri</name>
    <dbReference type="NCBI Taxonomy" id="37863"/>
    <lineage>
        <taxon>Eukaryota</taxon>
        <taxon>Metazoa</taxon>
        <taxon>Ecdysozoa</taxon>
        <taxon>Nematoda</taxon>
        <taxon>Chromadorea</taxon>
        <taxon>Rhabditida</taxon>
        <taxon>Tylenchina</taxon>
        <taxon>Panagrolaimomorpha</taxon>
        <taxon>Strongyloidoidea</taxon>
        <taxon>Steinernematidae</taxon>
        <taxon>Steinernema</taxon>
    </lineage>
</organism>
<dbReference type="Proteomes" id="UP000095287">
    <property type="component" value="Unplaced"/>
</dbReference>
<reference evidence="2" key="1">
    <citation type="submission" date="2016-11" db="UniProtKB">
        <authorList>
            <consortium name="WormBaseParasite"/>
        </authorList>
    </citation>
    <scope>IDENTIFICATION</scope>
</reference>
<dbReference type="WBParaSite" id="L893_g13877.t1">
    <property type="protein sequence ID" value="L893_g13877.t1"/>
    <property type="gene ID" value="L893_g13877"/>
</dbReference>
<proteinExistence type="predicted"/>
<sequence>MYDATAANPSAHLPHCFPSACPPSAVLFLLTTERPPSPFRREYHHPLIIRSCPLITRLRTLRESVRVPPNRKVHLLLHGLRNKVDGTRRMYCRGEPATNWVGDGRTVVAVYGLEKALSTREDCVSPLTRHPRYHVRFGVGELIGFRSKTNTDANRFRA</sequence>
<evidence type="ECO:0000313" key="2">
    <source>
        <dbReference type="WBParaSite" id="L893_g13877.t1"/>
    </source>
</evidence>
<accession>A0A1I7Y8N7</accession>